<evidence type="ECO:0000313" key="1">
    <source>
        <dbReference type="EMBL" id="SVB01278.1"/>
    </source>
</evidence>
<gene>
    <name evidence="1" type="ORF">METZ01_LOCUS154132</name>
</gene>
<reference evidence="1" key="1">
    <citation type="submission" date="2018-05" db="EMBL/GenBank/DDBJ databases">
        <authorList>
            <person name="Lanie J.A."/>
            <person name="Ng W.-L."/>
            <person name="Kazmierczak K.M."/>
            <person name="Andrzejewski T.M."/>
            <person name="Davidsen T.M."/>
            <person name="Wayne K.J."/>
            <person name="Tettelin H."/>
            <person name="Glass J.I."/>
            <person name="Rusch D."/>
            <person name="Podicherti R."/>
            <person name="Tsui H.-C.T."/>
            <person name="Winkler M.E."/>
        </authorList>
    </citation>
    <scope>NUCLEOTIDE SEQUENCE</scope>
</reference>
<name>A0A382AIH1_9ZZZZ</name>
<organism evidence="1">
    <name type="scientific">marine metagenome</name>
    <dbReference type="NCBI Taxonomy" id="408172"/>
    <lineage>
        <taxon>unclassified sequences</taxon>
        <taxon>metagenomes</taxon>
        <taxon>ecological metagenomes</taxon>
    </lineage>
</organism>
<dbReference type="PROSITE" id="PS51257">
    <property type="entry name" value="PROKAR_LIPOPROTEIN"/>
    <property type="match status" value="1"/>
</dbReference>
<dbReference type="AlphaFoldDB" id="A0A382AIH1"/>
<proteinExistence type="predicted"/>
<protein>
    <submittedName>
        <fullName evidence="1">Uncharacterized protein</fullName>
    </submittedName>
</protein>
<accession>A0A382AIH1</accession>
<dbReference type="EMBL" id="UINC01025534">
    <property type="protein sequence ID" value="SVB01278.1"/>
    <property type="molecule type" value="Genomic_DNA"/>
</dbReference>
<sequence>MKKLSLLVFVMMATWMVTSCSTTTSKGCYGFWKDNRWGMKRGTIVGKNADYKRPYRQCVEKEVPHKDLERRPYG</sequence>